<reference evidence="3" key="2">
    <citation type="submission" date="2015-01" db="EMBL/GenBank/DDBJ databases">
        <title>Evolutionary Origins and Diversification of the Mycorrhizal Mutualists.</title>
        <authorList>
            <consortium name="DOE Joint Genome Institute"/>
            <consortium name="Mycorrhizal Genomics Consortium"/>
            <person name="Kohler A."/>
            <person name="Kuo A."/>
            <person name="Nagy L.G."/>
            <person name="Floudas D."/>
            <person name="Copeland A."/>
            <person name="Barry K.W."/>
            <person name="Cichocki N."/>
            <person name="Veneault-Fourrey C."/>
            <person name="LaButti K."/>
            <person name="Lindquist E.A."/>
            <person name="Lipzen A."/>
            <person name="Lundell T."/>
            <person name="Morin E."/>
            <person name="Murat C."/>
            <person name="Riley R."/>
            <person name="Ohm R."/>
            <person name="Sun H."/>
            <person name="Tunlid A."/>
            <person name="Henrissat B."/>
            <person name="Grigoriev I.V."/>
            <person name="Hibbett D.S."/>
            <person name="Martin F."/>
        </authorList>
    </citation>
    <scope>NUCLEOTIDE SEQUENCE [LARGE SCALE GENOMIC DNA]</scope>
    <source>
        <strain evidence="3">Marx 270</strain>
    </source>
</reference>
<dbReference type="OrthoDB" id="2686693at2759"/>
<proteinExistence type="predicted"/>
<evidence type="ECO:0000259" key="1">
    <source>
        <dbReference type="Pfam" id="PF25597"/>
    </source>
</evidence>
<dbReference type="InParanoid" id="A0A0C3PHY5"/>
<keyword evidence="3" id="KW-1185">Reference proteome</keyword>
<sequence>MHMNWLKNQTSTHALDKKTPYEMLYKKKPDLSNLLIWGCHIKVHTDDGSKLDMCMKDGRWVGFDKDTNAHRIYFEDSQCVGVEQNVRFSSQEVTIPIGMQLEGEKYITDDEGESSTLHIAESAPTTPSTPIDHLGPRFEPAAPTHCSGHTHCESKSYVWCLHEGEGTYDGRIQLPTLPLPRGIQPGSQQEENRETANLGMMGVMDEDDEEVFTLVAGMVELEGTDPITIEDAHARPDWSKWEEAINKELTLLDKAQTWSIVERPHSVNVVGCKWVFCIKQNMEGEIEKYKV</sequence>
<evidence type="ECO:0000313" key="3">
    <source>
        <dbReference type="Proteomes" id="UP000054217"/>
    </source>
</evidence>
<dbReference type="Pfam" id="PF25597">
    <property type="entry name" value="SH3_retrovirus"/>
    <property type="match status" value="1"/>
</dbReference>
<name>A0A0C3PHY5_PISTI</name>
<dbReference type="InterPro" id="IPR057670">
    <property type="entry name" value="SH3_retrovirus"/>
</dbReference>
<reference evidence="2 3" key="1">
    <citation type="submission" date="2014-04" db="EMBL/GenBank/DDBJ databases">
        <authorList>
            <consortium name="DOE Joint Genome Institute"/>
            <person name="Kuo A."/>
            <person name="Kohler A."/>
            <person name="Costa M.D."/>
            <person name="Nagy L.G."/>
            <person name="Floudas D."/>
            <person name="Copeland A."/>
            <person name="Barry K.W."/>
            <person name="Cichocki N."/>
            <person name="Veneault-Fourrey C."/>
            <person name="LaButti K."/>
            <person name="Lindquist E.A."/>
            <person name="Lipzen A."/>
            <person name="Lundell T."/>
            <person name="Morin E."/>
            <person name="Murat C."/>
            <person name="Sun H."/>
            <person name="Tunlid A."/>
            <person name="Henrissat B."/>
            <person name="Grigoriev I.V."/>
            <person name="Hibbett D.S."/>
            <person name="Martin F."/>
            <person name="Nordberg H.P."/>
            <person name="Cantor M.N."/>
            <person name="Hua S.X."/>
        </authorList>
    </citation>
    <scope>NUCLEOTIDE SEQUENCE [LARGE SCALE GENOMIC DNA]</scope>
    <source>
        <strain evidence="2 3">Marx 270</strain>
    </source>
</reference>
<gene>
    <name evidence="2" type="ORF">M404DRAFT_135404</name>
</gene>
<dbReference type="STRING" id="870435.A0A0C3PHY5"/>
<dbReference type="AlphaFoldDB" id="A0A0C3PHY5"/>
<dbReference type="EMBL" id="KN831959">
    <property type="protein sequence ID" value="KIO07654.1"/>
    <property type="molecule type" value="Genomic_DNA"/>
</dbReference>
<accession>A0A0C3PHY5</accession>
<feature type="domain" description="Retroviral polymerase SH3-like" evidence="1">
    <location>
        <begin position="39"/>
        <end position="91"/>
    </location>
</feature>
<protein>
    <recommendedName>
        <fullName evidence="1">Retroviral polymerase SH3-like domain-containing protein</fullName>
    </recommendedName>
</protein>
<evidence type="ECO:0000313" key="2">
    <source>
        <dbReference type="EMBL" id="KIO07654.1"/>
    </source>
</evidence>
<organism evidence="2 3">
    <name type="scientific">Pisolithus tinctorius Marx 270</name>
    <dbReference type="NCBI Taxonomy" id="870435"/>
    <lineage>
        <taxon>Eukaryota</taxon>
        <taxon>Fungi</taxon>
        <taxon>Dikarya</taxon>
        <taxon>Basidiomycota</taxon>
        <taxon>Agaricomycotina</taxon>
        <taxon>Agaricomycetes</taxon>
        <taxon>Agaricomycetidae</taxon>
        <taxon>Boletales</taxon>
        <taxon>Sclerodermatineae</taxon>
        <taxon>Pisolithaceae</taxon>
        <taxon>Pisolithus</taxon>
    </lineage>
</organism>
<dbReference type="HOGENOM" id="CLU_094068_0_0_1"/>
<dbReference type="Proteomes" id="UP000054217">
    <property type="component" value="Unassembled WGS sequence"/>
</dbReference>